<evidence type="ECO:0000259" key="5">
    <source>
        <dbReference type="PROSITE" id="PS50949"/>
    </source>
</evidence>
<dbReference type="GO" id="GO:0003677">
    <property type="term" value="F:DNA binding"/>
    <property type="evidence" value="ECO:0007669"/>
    <property type="project" value="UniProtKB-KW"/>
</dbReference>
<dbReference type="InterPro" id="IPR036388">
    <property type="entry name" value="WH-like_DNA-bd_sf"/>
</dbReference>
<dbReference type="PROSITE" id="PS50949">
    <property type="entry name" value="HTH_GNTR"/>
    <property type="match status" value="1"/>
</dbReference>
<keyword evidence="9" id="KW-1185">Reference proteome</keyword>
<gene>
    <name evidence="7" type="ORF">D3868_18735</name>
    <name evidence="6" type="ORF">SIM66_06450</name>
</gene>
<geneLocation type="plasmid" evidence="7 8">
    <name>p1</name>
</geneLocation>
<dbReference type="Gene3D" id="1.20.120.530">
    <property type="entry name" value="GntR ligand-binding domain-like"/>
    <property type="match status" value="1"/>
</dbReference>
<dbReference type="RefSeq" id="WP_079285590.1">
    <property type="nucleotide sequence ID" value="NZ_CP012915.1"/>
</dbReference>
<dbReference type="SMART" id="SM00345">
    <property type="entry name" value="HTH_GNTR"/>
    <property type="match status" value="1"/>
</dbReference>
<evidence type="ECO:0000256" key="3">
    <source>
        <dbReference type="ARBA" id="ARBA00023163"/>
    </source>
</evidence>
<sequence>MKKAPRHETQPVNEAEPVDDMQSTLTEKAYRALEEMIVTLKLAPGSVVSEAALSQLLGIGRTPIREALHRLAHEHLVTILPRRGIIVSEVNIMTQLRLLEVRREVERLMARAASKRATPAERDAFRRIEEGMQKAASGNDDIAFMRLDQAFNQLLTQAARNDFAAGAISLMQSLSRRFWYIHYRKVADMPLAARLHGAVALAIAEGDAERAAAASDALMDYIETFTRATVTAD</sequence>
<dbReference type="Proteomes" id="UP000298774">
    <property type="component" value="Plasmid p1"/>
</dbReference>
<proteinExistence type="predicted"/>
<evidence type="ECO:0000256" key="2">
    <source>
        <dbReference type="ARBA" id="ARBA00023125"/>
    </source>
</evidence>
<dbReference type="PANTHER" id="PTHR43537">
    <property type="entry name" value="TRANSCRIPTIONAL REGULATOR, GNTR FAMILY"/>
    <property type="match status" value="1"/>
</dbReference>
<dbReference type="EMBL" id="JAWXYC010000003">
    <property type="protein sequence ID" value="MDX5950827.1"/>
    <property type="molecule type" value="Genomic_DNA"/>
</dbReference>
<dbReference type="InterPro" id="IPR000524">
    <property type="entry name" value="Tscrpt_reg_HTH_GntR"/>
</dbReference>
<dbReference type="EMBL" id="CP032340">
    <property type="protein sequence ID" value="QCO11716.1"/>
    <property type="molecule type" value="Genomic_DNA"/>
</dbReference>
<dbReference type="Pfam" id="PF07729">
    <property type="entry name" value="FCD"/>
    <property type="match status" value="1"/>
</dbReference>
<reference evidence="7 8" key="1">
    <citation type="submission" date="2018-09" db="EMBL/GenBank/DDBJ databases">
        <title>Whole genome based analysis of evolution and adaptive divergence in Indian and Brazilian strains of Azospirillum brasilense.</title>
        <authorList>
            <person name="Singh C."/>
            <person name="Tripathi A.K."/>
        </authorList>
    </citation>
    <scope>NUCLEOTIDE SEQUENCE [LARGE SCALE GENOMIC DNA]</scope>
    <source>
        <strain evidence="7 8">MTCC4038</strain>
        <plasmid evidence="7 8">p1</plasmid>
    </source>
</reference>
<dbReference type="GO" id="GO:0003700">
    <property type="term" value="F:DNA-binding transcription factor activity"/>
    <property type="evidence" value="ECO:0007669"/>
    <property type="project" value="InterPro"/>
</dbReference>
<dbReference type="SUPFAM" id="SSF48008">
    <property type="entry name" value="GntR ligand-binding domain-like"/>
    <property type="match status" value="1"/>
</dbReference>
<dbReference type="GeneID" id="56447344"/>
<dbReference type="InterPro" id="IPR011711">
    <property type="entry name" value="GntR_C"/>
</dbReference>
<evidence type="ECO:0000256" key="4">
    <source>
        <dbReference type="SAM" id="MobiDB-lite"/>
    </source>
</evidence>
<accession>A0A4D8QSD3</accession>
<dbReference type="Gene3D" id="1.10.10.10">
    <property type="entry name" value="Winged helix-like DNA-binding domain superfamily/Winged helix DNA-binding domain"/>
    <property type="match status" value="1"/>
</dbReference>
<feature type="domain" description="HTH gntR-type" evidence="5">
    <location>
        <begin position="23"/>
        <end position="90"/>
    </location>
</feature>
<keyword evidence="1" id="KW-0805">Transcription regulation</keyword>
<dbReference type="CDD" id="cd07377">
    <property type="entry name" value="WHTH_GntR"/>
    <property type="match status" value="1"/>
</dbReference>
<dbReference type="InterPro" id="IPR036390">
    <property type="entry name" value="WH_DNA-bd_sf"/>
</dbReference>
<evidence type="ECO:0000256" key="1">
    <source>
        <dbReference type="ARBA" id="ARBA00023015"/>
    </source>
</evidence>
<dbReference type="InterPro" id="IPR008920">
    <property type="entry name" value="TF_FadR/GntR_C"/>
</dbReference>
<protein>
    <submittedName>
        <fullName evidence="7">GntR family transcriptional regulator</fullName>
    </submittedName>
</protein>
<keyword evidence="3" id="KW-0804">Transcription</keyword>
<dbReference type="PANTHER" id="PTHR43537:SF45">
    <property type="entry name" value="GNTR FAMILY REGULATORY PROTEIN"/>
    <property type="match status" value="1"/>
</dbReference>
<dbReference type="Proteomes" id="UP001277471">
    <property type="component" value="Unassembled WGS sequence"/>
</dbReference>
<evidence type="ECO:0000313" key="9">
    <source>
        <dbReference type="Proteomes" id="UP001277471"/>
    </source>
</evidence>
<evidence type="ECO:0000313" key="8">
    <source>
        <dbReference type="Proteomes" id="UP000298774"/>
    </source>
</evidence>
<organism evidence="7 8">
    <name type="scientific">Azospirillum brasilense</name>
    <dbReference type="NCBI Taxonomy" id="192"/>
    <lineage>
        <taxon>Bacteria</taxon>
        <taxon>Pseudomonadati</taxon>
        <taxon>Pseudomonadota</taxon>
        <taxon>Alphaproteobacteria</taxon>
        <taxon>Rhodospirillales</taxon>
        <taxon>Azospirillaceae</taxon>
        <taxon>Azospirillum</taxon>
    </lineage>
</organism>
<dbReference type="Pfam" id="PF00392">
    <property type="entry name" value="GntR"/>
    <property type="match status" value="1"/>
</dbReference>
<evidence type="ECO:0000313" key="6">
    <source>
        <dbReference type="EMBL" id="MDX5950827.1"/>
    </source>
</evidence>
<dbReference type="SMART" id="SM00895">
    <property type="entry name" value="FCD"/>
    <property type="match status" value="1"/>
</dbReference>
<feature type="region of interest" description="Disordered" evidence="4">
    <location>
        <begin position="1"/>
        <end position="21"/>
    </location>
</feature>
<keyword evidence="7" id="KW-0614">Plasmid</keyword>
<dbReference type="AlphaFoldDB" id="A0A4D8QSD3"/>
<keyword evidence="2" id="KW-0238">DNA-binding</keyword>
<reference evidence="6 9" key="2">
    <citation type="submission" date="2023-11" db="EMBL/GenBank/DDBJ databases">
        <title>MicrobeMod: A computational toolkit for identifying prokaryotic methylation and restriction-modification with nanopore sequencing.</title>
        <authorList>
            <person name="Crits-Christoph A."/>
            <person name="Kang S.C."/>
            <person name="Lee H."/>
            <person name="Ostrov N."/>
        </authorList>
    </citation>
    <scope>NUCLEOTIDE SEQUENCE [LARGE SCALE GENOMIC DNA]</scope>
    <source>
        <strain evidence="6 9">ATCC 29145</strain>
    </source>
</reference>
<name>A0A4D8QSD3_AZOBR</name>
<evidence type="ECO:0000313" key="7">
    <source>
        <dbReference type="EMBL" id="QCO11716.1"/>
    </source>
</evidence>
<dbReference type="SUPFAM" id="SSF46785">
    <property type="entry name" value="Winged helix' DNA-binding domain"/>
    <property type="match status" value="1"/>
</dbReference>